<dbReference type="KEGG" id="dpf:ON006_11395"/>
<evidence type="ECO:0000256" key="1">
    <source>
        <dbReference type="SAM" id="SignalP"/>
    </source>
</evidence>
<organism evidence="3 4">
    <name type="scientific">Dyadobacter pollutisoli</name>
    <dbReference type="NCBI Taxonomy" id="2910158"/>
    <lineage>
        <taxon>Bacteria</taxon>
        <taxon>Pseudomonadati</taxon>
        <taxon>Bacteroidota</taxon>
        <taxon>Cytophagia</taxon>
        <taxon>Cytophagales</taxon>
        <taxon>Spirosomataceae</taxon>
        <taxon>Dyadobacter</taxon>
    </lineage>
</organism>
<keyword evidence="1" id="KW-0732">Signal</keyword>
<name>A0A9E8NGI0_9BACT</name>
<dbReference type="Pfam" id="PF18962">
    <property type="entry name" value="Por_Secre_tail"/>
    <property type="match status" value="1"/>
</dbReference>
<dbReference type="RefSeq" id="WP_244819910.1">
    <property type="nucleotide sequence ID" value="NZ_CP112998.1"/>
</dbReference>
<reference evidence="3" key="1">
    <citation type="submission" date="2022-11" db="EMBL/GenBank/DDBJ databases">
        <title>Dyadobacter pollutisoli sp. nov., isolated from plastic dumped soil.</title>
        <authorList>
            <person name="Kim J.M."/>
            <person name="Kim K.R."/>
            <person name="Lee J.K."/>
            <person name="Hao L."/>
            <person name="Jeon C.O."/>
        </authorList>
    </citation>
    <scope>NUCLEOTIDE SEQUENCE</scope>
    <source>
        <strain evidence="3">U1</strain>
    </source>
</reference>
<dbReference type="InterPro" id="IPR026444">
    <property type="entry name" value="Secre_tail"/>
</dbReference>
<feature type="domain" description="Secretion system C-terminal sorting" evidence="2">
    <location>
        <begin position="50"/>
        <end position="121"/>
    </location>
</feature>
<dbReference type="Proteomes" id="UP001164653">
    <property type="component" value="Chromosome"/>
</dbReference>
<dbReference type="NCBIfam" id="TIGR04183">
    <property type="entry name" value="Por_Secre_tail"/>
    <property type="match status" value="1"/>
</dbReference>
<feature type="signal peptide" evidence="1">
    <location>
        <begin position="1"/>
        <end position="21"/>
    </location>
</feature>
<proteinExistence type="predicted"/>
<accession>A0A9E8NGI0</accession>
<gene>
    <name evidence="3" type="ORF">ON006_11395</name>
</gene>
<dbReference type="EMBL" id="CP112998">
    <property type="protein sequence ID" value="WAC14541.1"/>
    <property type="molecule type" value="Genomic_DNA"/>
</dbReference>
<dbReference type="AlphaFoldDB" id="A0A9E8NGI0"/>
<feature type="chain" id="PRO_5038943924" evidence="1">
    <location>
        <begin position="22"/>
        <end position="124"/>
    </location>
</feature>
<evidence type="ECO:0000259" key="2">
    <source>
        <dbReference type="Pfam" id="PF18962"/>
    </source>
</evidence>
<evidence type="ECO:0000313" key="3">
    <source>
        <dbReference type="EMBL" id="WAC14541.1"/>
    </source>
</evidence>
<keyword evidence="4" id="KW-1185">Reference proteome</keyword>
<evidence type="ECO:0000313" key="4">
    <source>
        <dbReference type="Proteomes" id="UP001164653"/>
    </source>
</evidence>
<protein>
    <submittedName>
        <fullName evidence="3">T9SS type A sorting domain-containing protein</fullName>
    </submittedName>
</protein>
<dbReference type="PROSITE" id="PS51257">
    <property type="entry name" value="PROKAR_LIPOPROTEIN"/>
    <property type="match status" value="1"/>
</dbReference>
<sequence length="124" mass="14260">MNILKVLIAIALLLACYQSRAQQANDKKKRMFFYPSKDTPTALAIKNLKVYPNPASQQVQIELPETPGKEGFMLEVSNMKGQCMLSQKWNGEKLNVSQFQSGIYIVTLRKDRQYYSQKLVVKRE</sequence>